<comment type="caution">
    <text evidence="2">The sequence shown here is derived from an EMBL/GenBank/DDBJ whole genome shotgun (WGS) entry which is preliminary data.</text>
</comment>
<organism evidence="2">
    <name type="scientific">Pricia antarctica</name>
    <dbReference type="NCBI Taxonomy" id="641691"/>
    <lineage>
        <taxon>Bacteria</taxon>
        <taxon>Pseudomonadati</taxon>
        <taxon>Bacteroidota</taxon>
        <taxon>Flavobacteriia</taxon>
        <taxon>Flavobacteriales</taxon>
        <taxon>Flavobacteriaceae</taxon>
        <taxon>Pricia</taxon>
    </lineage>
</organism>
<dbReference type="EMBL" id="DRGL01000064">
    <property type="protein sequence ID" value="HEA22744.1"/>
    <property type="molecule type" value="Genomic_DNA"/>
</dbReference>
<proteinExistence type="predicted"/>
<dbReference type="Proteomes" id="UP000886191">
    <property type="component" value="Unassembled WGS sequence"/>
</dbReference>
<gene>
    <name evidence="2" type="ORF">ENH87_17765</name>
</gene>
<dbReference type="AlphaFoldDB" id="A0A831VWT4"/>
<feature type="compositionally biased region" description="Polar residues" evidence="1">
    <location>
        <begin position="559"/>
        <end position="569"/>
    </location>
</feature>
<evidence type="ECO:0000256" key="1">
    <source>
        <dbReference type="SAM" id="MobiDB-lite"/>
    </source>
</evidence>
<feature type="region of interest" description="Disordered" evidence="1">
    <location>
        <begin position="547"/>
        <end position="569"/>
    </location>
</feature>
<reference evidence="2" key="1">
    <citation type="journal article" date="2020" name="mSystems">
        <title>Genome- and Community-Level Interaction Insights into Carbon Utilization and Element Cycling Functions of Hydrothermarchaeota in Hydrothermal Sediment.</title>
        <authorList>
            <person name="Zhou Z."/>
            <person name="Liu Y."/>
            <person name="Xu W."/>
            <person name="Pan J."/>
            <person name="Luo Z.H."/>
            <person name="Li M."/>
        </authorList>
    </citation>
    <scope>NUCLEOTIDE SEQUENCE [LARGE SCALE GENOMIC DNA]</scope>
    <source>
        <strain evidence="2">HyVt-345</strain>
    </source>
</reference>
<name>A0A831VWT4_9FLAO</name>
<accession>A0A831VWT4</accession>
<evidence type="ECO:0000313" key="2">
    <source>
        <dbReference type="EMBL" id="HEA22744.1"/>
    </source>
</evidence>
<sequence>MSEQKQTVENFISMIKMNNYQRPVVKEVIGKDYVLNGTNNSHFQTLIDRKLGSPTNSTIINKYSGFIYGKGLTTTDIDKSILALFPKKDVKKIVADYKHFGSATFQVIYSKGKGALRKVTGIYHIPRQTIAPNIMNDEGEIEGFWYCRDWSNTRKNEPEFFPAFGTSKDDIEIYEIKDYEAGSDYFAKADWESCLEWCETDEEISHYTLSHMQNGLSAGFVINLNNGIPELETRKKVEADIKRKVTGSNAAGNVVVSFNNSDATKTTVEAFPTNDNHKQWQYVSQECKTQIMVAHEVTNPILFGLEKSSGFGNNSEEINTATKFLYATVIVPYQETILDAFQDILKANGKQIELEFLPLIDFTKEDGTTTDTGENVEMSSKKKVESLDDFTAKALIDLGQDVSSVEGYEIIHEEEVTDNSFEANLATAISGQPTTKSEQDNLLFKVRYTYAPSEVSDNSRAFCQKMVTANKVYRKEDIIEAGNQVVNAGLGANGSDTYSIWKFKGGVNCKHFWQRRVYIKTNNSIISVNEARRKILELEPSQRDEVRLPQNEKEVAQAASESNNYWKLN</sequence>
<protein>
    <submittedName>
        <fullName evidence="2">Phage portal protein</fullName>
    </submittedName>
</protein>